<dbReference type="Proteomes" id="UP001060085">
    <property type="component" value="Linkage Group LG08"/>
</dbReference>
<comment type="caution">
    <text evidence="1">The sequence shown here is derived from an EMBL/GenBank/DDBJ whole genome shotgun (WGS) entry which is preliminary data.</text>
</comment>
<protein>
    <submittedName>
        <fullName evidence="1">Uncharacterized protein</fullName>
    </submittedName>
</protein>
<evidence type="ECO:0000313" key="1">
    <source>
        <dbReference type="EMBL" id="KAI5649833.1"/>
    </source>
</evidence>
<reference evidence="2" key="1">
    <citation type="journal article" date="2023" name="Nat. Plants">
        <title>Single-cell RNA sequencing provides a high-resolution roadmap for understanding the multicellular compartmentation of specialized metabolism.</title>
        <authorList>
            <person name="Sun S."/>
            <person name="Shen X."/>
            <person name="Li Y."/>
            <person name="Li Y."/>
            <person name="Wang S."/>
            <person name="Li R."/>
            <person name="Zhang H."/>
            <person name="Shen G."/>
            <person name="Guo B."/>
            <person name="Wei J."/>
            <person name="Xu J."/>
            <person name="St-Pierre B."/>
            <person name="Chen S."/>
            <person name="Sun C."/>
        </authorList>
    </citation>
    <scope>NUCLEOTIDE SEQUENCE [LARGE SCALE GENOMIC DNA]</scope>
</reference>
<organism evidence="1 2">
    <name type="scientific">Catharanthus roseus</name>
    <name type="common">Madagascar periwinkle</name>
    <name type="synonym">Vinca rosea</name>
    <dbReference type="NCBI Taxonomy" id="4058"/>
    <lineage>
        <taxon>Eukaryota</taxon>
        <taxon>Viridiplantae</taxon>
        <taxon>Streptophyta</taxon>
        <taxon>Embryophyta</taxon>
        <taxon>Tracheophyta</taxon>
        <taxon>Spermatophyta</taxon>
        <taxon>Magnoliopsida</taxon>
        <taxon>eudicotyledons</taxon>
        <taxon>Gunneridae</taxon>
        <taxon>Pentapetalae</taxon>
        <taxon>asterids</taxon>
        <taxon>lamiids</taxon>
        <taxon>Gentianales</taxon>
        <taxon>Apocynaceae</taxon>
        <taxon>Rauvolfioideae</taxon>
        <taxon>Vinceae</taxon>
        <taxon>Catharanthinae</taxon>
        <taxon>Catharanthus</taxon>
    </lineage>
</organism>
<evidence type="ECO:0000313" key="2">
    <source>
        <dbReference type="Proteomes" id="UP001060085"/>
    </source>
</evidence>
<dbReference type="EMBL" id="CM044708">
    <property type="protein sequence ID" value="KAI5649833.1"/>
    <property type="molecule type" value="Genomic_DNA"/>
</dbReference>
<proteinExistence type="predicted"/>
<keyword evidence="2" id="KW-1185">Reference proteome</keyword>
<gene>
    <name evidence="1" type="ORF">M9H77_35838</name>
</gene>
<name>A0ACB9ZQH4_CATRO</name>
<accession>A0ACB9ZQH4</accession>
<sequence>MLTHQAEQVSFILYLGSKKTKDRLGLTARGWKRKDPEPSTHQDTLTSTQKDPQDPPTQTQVLASSDVPSSSSARTTQIHVSANCDAPNSFSPPTT</sequence>